<name>A0A9J6FHV1_HAELO</name>
<dbReference type="VEuPathDB" id="VectorBase:HLOH_058069"/>
<organism evidence="2 3">
    <name type="scientific">Haemaphysalis longicornis</name>
    <name type="common">Bush tick</name>
    <dbReference type="NCBI Taxonomy" id="44386"/>
    <lineage>
        <taxon>Eukaryota</taxon>
        <taxon>Metazoa</taxon>
        <taxon>Ecdysozoa</taxon>
        <taxon>Arthropoda</taxon>
        <taxon>Chelicerata</taxon>
        <taxon>Arachnida</taxon>
        <taxon>Acari</taxon>
        <taxon>Parasitiformes</taxon>
        <taxon>Ixodida</taxon>
        <taxon>Ixodoidea</taxon>
        <taxon>Ixodidae</taxon>
        <taxon>Haemaphysalinae</taxon>
        <taxon>Haemaphysalis</taxon>
    </lineage>
</organism>
<dbReference type="EMBL" id="JABSTR010000001">
    <property type="protein sequence ID" value="KAH9362626.1"/>
    <property type="molecule type" value="Genomic_DNA"/>
</dbReference>
<reference evidence="2 3" key="1">
    <citation type="journal article" date="2020" name="Cell">
        <title>Large-Scale Comparative Analyses of Tick Genomes Elucidate Their Genetic Diversity and Vector Capacities.</title>
        <authorList>
            <consortium name="Tick Genome and Microbiome Consortium (TIGMIC)"/>
            <person name="Jia N."/>
            <person name="Wang J."/>
            <person name="Shi W."/>
            <person name="Du L."/>
            <person name="Sun Y."/>
            <person name="Zhan W."/>
            <person name="Jiang J.F."/>
            <person name="Wang Q."/>
            <person name="Zhang B."/>
            <person name="Ji P."/>
            <person name="Bell-Sakyi L."/>
            <person name="Cui X.M."/>
            <person name="Yuan T.T."/>
            <person name="Jiang B.G."/>
            <person name="Yang W.F."/>
            <person name="Lam T.T."/>
            <person name="Chang Q.C."/>
            <person name="Ding S.J."/>
            <person name="Wang X.J."/>
            <person name="Zhu J.G."/>
            <person name="Ruan X.D."/>
            <person name="Zhao L."/>
            <person name="Wei J.T."/>
            <person name="Ye R.Z."/>
            <person name="Que T.C."/>
            <person name="Du C.H."/>
            <person name="Zhou Y.H."/>
            <person name="Cheng J.X."/>
            <person name="Dai P.F."/>
            <person name="Guo W.B."/>
            <person name="Han X.H."/>
            <person name="Huang E.J."/>
            <person name="Li L.F."/>
            <person name="Wei W."/>
            <person name="Gao Y.C."/>
            <person name="Liu J.Z."/>
            <person name="Shao H.Z."/>
            <person name="Wang X."/>
            <person name="Wang C.C."/>
            <person name="Yang T.C."/>
            <person name="Huo Q.B."/>
            <person name="Li W."/>
            <person name="Chen H.Y."/>
            <person name="Chen S.E."/>
            <person name="Zhou L.G."/>
            <person name="Ni X.B."/>
            <person name="Tian J.H."/>
            <person name="Sheng Y."/>
            <person name="Liu T."/>
            <person name="Pan Y.S."/>
            <person name="Xia L.Y."/>
            <person name="Li J."/>
            <person name="Zhao F."/>
            <person name="Cao W.C."/>
        </authorList>
    </citation>
    <scope>NUCLEOTIDE SEQUENCE [LARGE SCALE GENOMIC DNA]</scope>
    <source>
        <strain evidence="2">HaeL-2018</strain>
    </source>
</reference>
<proteinExistence type="predicted"/>
<accession>A0A9J6FHV1</accession>
<comment type="caution">
    <text evidence="2">The sequence shown here is derived from an EMBL/GenBank/DDBJ whole genome shotgun (WGS) entry which is preliminary data.</text>
</comment>
<dbReference type="AlphaFoldDB" id="A0A9J6FHV1"/>
<keyword evidence="3" id="KW-1185">Reference proteome</keyword>
<gene>
    <name evidence="2" type="ORF">HPB48_001277</name>
</gene>
<evidence type="ECO:0000313" key="3">
    <source>
        <dbReference type="Proteomes" id="UP000821853"/>
    </source>
</evidence>
<dbReference type="Proteomes" id="UP000821853">
    <property type="component" value="Chromosome 1"/>
</dbReference>
<evidence type="ECO:0000313" key="2">
    <source>
        <dbReference type="EMBL" id="KAH9362626.1"/>
    </source>
</evidence>
<sequence>METTSRSSRDCTCLQQPPELRRKSLIPSAHQPPPPPPPPQNAAVISTPHAETADILRKLTHIKLAGKEHAMFACVAAHDNSVKGVVHGTDPGTKPSET</sequence>
<evidence type="ECO:0000256" key="1">
    <source>
        <dbReference type="SAM" id="MobiDB-lite"/>
    </source>
</evidence>
<protein>
    <submittedName>
        <fullName evidence="2">Uncharacterized protein</fullName>
    </submittedName>
</protein>
<feature type="compositionally biased region" description="Pro residues" evidence="1">
    <location>
        <begin position="30"/>
        <end position="40"/>
    </location>
</feature>
<feature type="region of interest" description="Disordered" evidence="1">
    <location>
        <begin position="1"/>
        <end position="42"/>
    </location>
</feature>